<proteinExistence type="inferred from homology"/>
<dbReference type="InterPro" id="IPR042263">
    <property type="entry name" value="DPH1/DPH2_1"/>
</dbReference>
<evidence type="ECO:0000256" key="3">
    <source>
        <dbReference type="ARBA" id="ARBA00006179"/>
    </source>
</evidence>
<dbReference type="STRING" id="747525.W4JSY3"/>
<evidence type="ECO:0000256" key="1">
    <source>
        <dbReference type="ARBA" id="ARBA00001966"/>
    </source>
</evidence>
<dbReference type="EMBL" id="KI925464">
    <property type="protein sequence ID" value="ETW76672.1"/>
    <property type="molecule type" value="Genomic_DNA"/>
</dbReference>
<dbReference type="GO" id="GO:0017183">
    <property type="term" value="P:protein histidyl modification to diphthamide"/>
    <property type="evidence" value="ECO:0007669"/>
    <property type="project" value="UniProtKB-UniPathway"/>
</dbReference>
<evidence type="ECO:0000256" key="2">
    <source>
        <dbReference type="ARBA" id="ARBA00005156"/>
    </source>
</evidence>
<dbReference type="InterPro" id="IPR010014">
    <property type="entry name" value="DHP2"/>
</dbReference>
<feature type="region of interest" description="Disordered" evidence="8">
    <location>
        <begin position="504"/>
        <end position="525"/>
    </location>
</feature>
<dbReference type="HOGENOM" id="CLU_015210_1_0_1"/>
<dbReference type="Pfam" id="PF01866">
    <property type="entry name" value="Diphthamide_syn"/>
    <property type="match status" value="1"/>
</dbReference>
<comment type="pathway">
    <text evidence="2 7">Protein modification; peptidyl-diphthamide biosynthesis.</text>
</comment>
<gene>
    <name evidence="9" type="ORF">HETIRDRAFT_329093</name>
</gene>
<evidence type="ECO:0000256" key="4">
    <source>
        <dbReference type="ARBA" id="ARBA00022723"/>
    </source>
</evidence>
<dbReference type="GeneID" id="20671468"/>
<dbReference type="UniPathway" id="UPA00559"/>
<dbReference type="FunFam" id="3.40.50.11860:FF:000001">
    <property type="entry name" value="2-(3-amino-3-carboxypropyl)histidine synthase subunit 2"/>
    <property type="match status" value="1"/>
</dbReference>
<dbReference type="FunCoup" id="W4JSY3">
    <property type="interactions" value="721"/>
</dbReference>
<dbReference type="SFLD" id="SFLDS00032">
    <property type="entry name" value="Radical_SAM_3-amino-3-carboxyp"/>
    <property type="match status" value="1"/>
</dbReference>
<dbReference type="Gene3D" id="3.40.50.11860">
    <property type="entry name" value="Diphthamide synthesis DPH1/DPH2 domain 3"/>
    <property type="match status" value="1"/>
</dbReference>
<dbReference type="InterPro" id="IPR016435">
    <property type="entry name" value="DPH1/DPH2"/>
</dbReference>
<feature type="region of interest" description="Disordered" evidence="8">
    <location>
        <begin position="409"/>
        <end position="432"/>
    </location>
</feature>
<dbReference type="Gene3D" id="3.40.50.11840">
    <property type="entry name" value="Diphthamide synthesis DPH1/DPH2 domain 1"/>
    <property type="match status" value="1"/>
</dbReference>
<dbReference type="OrthoDB" id="449241at2759"/>
<dbReference type="KEGG" id="hir:HETIRDRAFT_329093"/>
<dbReference type="GO" id="GO:0046872">
    <property type="term" value="F:metal ion binding"/>
    <property type="evidence" value="ECO:0007669"/>
    <property type="project" value="UniProtKB-KW"/>
</dbReference>
<dbReference type="AlphaFoldDB" id="W4JSY3"/>
<reference evidence="9 10" key="1">
    <citation type="journal article" date="2012" name="New Phytol.">
        <title>Insight into trade-off between wood decay and parasitism from the genome of a fungal forest pathogen.</title>
        <authorList>
            <person name="Olson A."/>
            <person name="Aerts A."/>
            <person name="Asiegbu F."/>
            <person name="Belbahri L."/>
            <person name="Bouzid O."/>
            <person name="Broberg A."/>
            <person name="Canback B."/>
            <person name="Coutinho P.M."/>
            <person name="Cullen D."/>
            <person name="Dalman K."/>
            <person name="Deflorio G."/>
            <person name="van Diepen L.T."/>
            <person name="Dunand C."/>
            <person name="Duplessis S."/>
            <person name="Durling M."/>
            <person name="Gonthier P."/>
            <person name="Grimwood J."/>
            <person name="Fossdal C.G."/>
            <person name="Hansson D."/>
            <person name="Henrissat B."/>
            <person name="Hietala A."/>
            <person name="Himmelstrand K."/>
            <person name="Hoffmeister D."/>
            <person name="Hogberg N."/>
            <person name="James T.Y."/>
            <person name="Karlsson M."/>
            <person name="Kohler A."/>
            <person name="Kues U."/>
            <person name="Lee Y.H."/>
            <person name="Lin Y.C."/>
            <person name="Lind M."/>
            <person name="Lindquist E."/>
            <person name="Lombard V."/>
            <person name="Lucas S."/>
            <person name="Lunden K."/>
            <person name="Morin E."/>
            <person name="Murat C."/>
            <person name="Park J."/>
            <person name="Raffaello T."/>
            <person name="Rouze P."/>
            <person name="Salamov A."/>
            <person name="Schmutz J."/>
            <person name="Solheim H."/>
            <person name="Stahlberg J."/>
            <person name="Velez H."/>
            <person name="de Vries R.P."/>
            <person name="Wiebenga A."/>
            <person name="Woodward S."/>
            <person name="Yakovlev I."/>
            <person name="Garbelotto M."/>
            <person name="Martin F."/>
            <person name="Grigoriev I.V."/>
            <person name="Stenlid J."/>
        </authorList>
    </citation>
    <scope>NUCLEOTIDE SEQUENCE [LARGE SCALE GENOMIC DNA]</scope>
    <source>
        <strain evidence="9 10">TC 32-1</strain>
    </source>
</reference>
<dbReference type="InterPro" id="IPR042265">
    <property type="entry name" value="DPH1/DPH2_3"/>
</dbReference>
<comment type="function">
    <text evidence="7">Required for the first step of diphthamide biosynthesis, a post-translational modification of histidine which occurs in elongation factor 2. DPH1 and DPH2 transfer a 3-amino-3-carboxypropyl (ACP) group from S-adenosyl-L-methionine (SAM) to a histidine residue, the reaction is assisted by a reduction system comprising DPH3 and a NADH-dependent reductase. Facilitates the reduction of the catalytic iron-sulfur cluster found in the DPH1 subunit.</text>
</comment>
<dbReference type="NCBIfam" id="TIGR00322">
    <property type="entry name" value="diphth2_R"/>
    <property type="match status" value="2"/>
</dbReference>
<dbReference type="PANTHER" id="PTHR10762:SF2">
    <property type="entry name" value="2-(3-AMINO-3-CARBOXYPROPYL)HISTIDINE SYNTHASE SUBUNIT 2"/>
    <property type="match status" value="1"/>
</dbReference>
<keyword evidence="10" id="KW-1185">Reference proteome</keyword>
<keyword evidence="6 7" id="KW-0411">Iron-sulfur</keyword>
<evidence type="ECO:0000256" key="6">
    <source>
        <dbReference type="ARBA" id="ARBA00023014"/>
    </source>
</evidence>
<dbReference type="GO" id="GO:0051536">
    <property type="term" value="F:iron-sulfur cluster binding"/>
    <property type="evidence" value="ECO:0007669"/>
    <property type="project" value="UniProtKB-KW"/>
</dbReference>
<keyword evidence="5 7" id="KW-0408">Iron</keyword>
<dbReference type="NCBIfam" id="TIGR00272">
    <property type="entry name" value="DPH2"/>
    <property type="match status" value="1"/>
</dbReference>
<keyword evidence="7" id="KW-0963">Cytoplasm</keyword>
<comment type="cofactor">
    <cofactor evidence="1">
        <name>[4Fe-4S] cluster</name>
        <dbReference type="ChEBI" id="CHEBI:49883"/>
    </cofactor>
</comment>
<dbReference type="eggNOG" id="KOG2648">
    <property type="taxonomic scope" value="Eukaryota"/>
</dbReference>
<dbReference type="GO" id="GO:0005737">
    <property type="term" value="C:cytoplasm"/>
    <property type="evidence" value="ECO:0007669"/>
    <property type="project" value="UniProtKB-SubCell"/>
</dbReference>
<dbReference type="InParanoid" id="W4JSY3"/>
<protein>
    <recommendedName>
        <fullName evidence="7">2-(3-amino-3-carboxypropyl)histidine synthase subunit 2</fullName>
    </recommendedName>
</protein>
<evidence type="ECO:0000313" key="10">
    <source>
        <dbReference type="Proteomes" id="UP000030671"/>
    </source>
</evidence>
<dbReference type="SFLD" id="SFLDG01121">
    <property type="entry name" value="Diphthamide_biosynthesis"/>
    <property type="match status" value="1"/>
</dbReference>
<name>W4JSY3_HETIT</name>
<comment type="subcellular location">
    <subcellularLocation>
        <location evidence="7">Cytoplasm</location>
    </subcellularLocation>
</comment>
<dbReference type="SFLD" id="SFLDF00408">
    <property type="entry name" value="Diphthamide_biosynthesis_famil"/>
    <property type="match status" value="1"/>
</dbReference>
<accession>W4JSY3</accession>
<dbReference type="Proteomes" id="UP000030671">
    <property type="component" value="Unassembled WGS sequence"/>
</dbReference>
<evidence type="ECO:0000256" key="5">
    <source>
        <dbReference type="ARBA" id="ARBA00023004"/>
    </source>
</evidence>
<evidence type="ECO:0000313" key="9">
    <source>
        <dbReference type="EMBL" id="ETW76672.1"/>
    </source>
</evidence>
<dbReference type="RefSeq" id="XP_009551553.1">
    <property type="nucleotide sequence ID" value="XM_009553258.1"/>
</dbReference>
<dbReference type="GO" id="GO:0090560">
    <property type="term" value="F:2-(3-amino-3-carboxypropyl)histidine synthase activity"/>
    <property type="evidence" value="ECO:0007669"/>
    <property type="project" value="InterPro"/>
</dbReference>
<keyword evidence="4 7" id="KW-0479">Metal-binding</keyword>
<evidence type="ECO:0000256" key="8">
    <source>
        <dbReference type="SAM" id="MobiDB-lite"/>
    </source>
</evidence>
<evidence type="ECO:0000256" key="7">
    <source>
        <dbReference type="RuleBase" id="RU364133"/>
    </source>
</evidence>
<organism evidence="9 10">
    <name type="scientific">Heterobasidion irregulare (strain TC 32-1)</name>
    <dbReference type="NCBI Taxonomy" id="747525"/>
    <lineage>
        <taxon>Eukaryota</taxon>
        <taxon>Fungi</taxon>
        <taxon>Dikarya</taxon>
        <taxon>Basidiomycota</taxon>
        <taxon>Agaricomycotina</taxon>
        <taxon>Agaricomycetes</taxon>
        <taxon>Russulales</taxon>
        <taxon>Bondarzewiaceae</taxon>
        <taxon>Heterobasidion</taxon>
        <taxon>Heterobasidion annosum species complex</taxon>
    </lineage>
</organism>
<comment type="similarity">
    <text evidence="3 7">Belongs to the DPH1/DPH2 family. DPH2 subfamily.</text>
</comment>
<sequence>MTESHPFSSSGEEAISRPVVLDSSEVQVAGYIPKSELAEYYEISRTSKEILSGDYKRIALQFPDELLQHSVPIYRLLKQKIGDGRELYVLADTSYGRHASFLLQAFIISNLFTVAKSCCADDVAAQHVDADAIIHYGHACMSKTYRLPVIYVFGKKSIDVTDCVQSLVRSLRSSPSETSRTLLFKHDVAYTHQAETIVSSLRAALKSDILYSKMPDRLEPSTALAPDPLDGNSRAWGVEHSLVTILYVGPSSLGLTNLIMTHSSTPVHSYDPATRESHLESLRTNKLLMRRYAVVQKARDADVFGILIGTLGISSYLPLISHLRRILKQAHKKSYTISVGKLNPAKLANFMEIECFVLVACPENSLIDSKDFFRPIVTPYELQIALQPEPVWTGEYVLDFDRLLSNSDDASQTHPYRTDGMAEDNVSDMNDPDQPVFSLVTGKYRHAKRYGNDDTQPGAIENSSAVILRNQDNTVATLRDSAAGEFLQSRTFRGLETRVGVDAPSALEQGRSGIARGYADDHHSS</sequence>
<dbReference type="PANTHER" id="PTHR10762">
    <property type="entry name" value="DIPHTHAMIDE BIOSYNTHESIS PROTEIN"/>
    <property type="match status" value="1"/>
</dbReference>